<dbReference type="AlphaFoldDB" id="A0A9D4APX6"/>
<evidence type="ECO:0000313" key="2">
    <source>
        <dbReference type="EMBL" id="KAH1166528.1"/>
    </source>
</evidence>
<keyword evidence="3" id="KW-1185">Reference proteome</keyword>
<comment type="caution">
    <text evidence="2">The sequence shown here is derived from an EMBL/GenBank/DDBJ whole genome shotgun (WGS) entry which is preliminary data.</text>
</comment>
<organism evidence="2 3">
    <name type="scientific">Mauremys mutica</name>
    <name type="common">yellowpond turtle</name>
    <dbReference type="NCBI Taxonomy" id="74926"/>
    <lineage>
        <taxon>Eukaryota</taxon>
        <taxon>Metazoa</taxon>
        <taxon>Chordata</taxon>
        <taxon>Craniata</taxon>
        <taxon>Vertebrata</taxon>
        <taxon>Euteleostomi</taxon>
        <taxon>Archelosauria</taxon>
        <taxon>Testudinata</taxon>
        <taxon>Testudines</taxon>
        <taxon>Cryptodira</taxon>
        <taxon>Durocryptodira</taxon>
        <taxon>Testudinoidea</taxon>
        <taxon>Geoemydidae</taxon>
        <taxon>Geoemydinae</taxon>
        <taxon>Mauremys</taxon>
    </lineage>
</organism>
<evidence type="ECO:0000313" key="3">
    <source>
        <dbReference type="Proteomes" id="UP000827986"/>
    </source>
</evidence>
<evidence type="ECO:0000256" key="1">
    <source>
        <dbReference type="SAM" id="MobiDB-lite"/>
    </source>
</evidence>
<sequence>MVSEKMDIGQRACCPRILKGDKNAALSRGLLNAQIFILRAQDHLPKIAACLHQVLSSKHSLNNNGTAGRRKNRGLRRRELQGMRQRRNVLISLSCSAKKKKKVPGEPECHYNNSPSSNWIAHSPITLPSSFSLSI</sequence>
<protein>
    <submittedName>
        <fullName evidence="2">Uncharacterized protein</fullName>
    </submittedName>
</protein>
<reference evidence="2" key="1">
    <citation type="submission" date="2021-09" db="EMBL/GenBank/DDBJ databases">
        <title>The genome of Mauremys mutica provides insights into the evolution of semi-aquatic lifestyle.</title>
        <authorList>
            <person name="Gong S."/>
            <person name="Gao Y."/>
        </authorList>
    </citation>
    <scope>NUCLEOTIDE SEQUENCE</scope>
    <source>
        <strain evidence="2">MM-2020</strain>
        <tissue evidence="2">Muscle</tissue>
    </source>
</reference>
<dbReference type="EMBL" id="JAHDVG010000487">
    <property type="protein sequence ID" value="KAH1166528.1"/>
    <property type="molecule type" value="Genomic_DNA"/>
</dbReference>
<gene>
    <name evidence="2" type="ORF">KIL84_015700</name>
</gene>
<proteinExistence type="predicted"/>
<accession>A0A9D4APX6</accession>
<dbReference type="Proteomes" id="UP000827986">
    <property type="component" value="Unassembled WGS sequence"/>
</dbReference>
<feature type="region of interest" description="Disordered" evidence="1">
    <location>
        <begin position="61"/>
        <end position="81"/>
    </location>
</feature>
<name>A0A9D4APX6_9SAUR</name>